<dbReference type="EMBL" id="SLXT01000056">
    <property type="protein sequence ID" value="TCP58666.1"/>
    <property type="molecule type" value="Genomic_DNA"/>
</dbReference>
<dbReference type="Pfam" id="PF08665">
    <property type="entry name" value="PglZ"/>
    <property type="match status" value="1"/>
</dbReference>
<reference evidence="1 2" key="1">
    <citation type="submission" date="2019-03" db="EMBL/GenBank/DDBJ databases">
        <title>Genomic Encyclopedia of Type Strains, Phase IV (KMG-IV): sequencing the most valuable type-strain genomes for metagenomic binning, comparative biology and taxonomic classification.</title>
        <authorList>
            <person name="Goeker M."/>
        </authorList>
    </citation>
    <scope>NUCLEOTIDE SEQUENCE [LARGE SCALE GENOMIC DNA]</scope>
    <source>
        <strain evidence="1 2">DSM 11170</strain>
    </source>
</reference>
<dbReference type="RefSeq" id="WP_131921144.1">
    <property type="nucleotide sequence ID" value="NZ_JAOQNU010000057.1"/>
</dbReference>
<comment type="caution">
    <text evidence="1">The sequence shown here is derived from an EMBL/GenBank/DDBJ whole genome shotgun (WGS) entry which is preliminary data.</text>
</comment>
<dbReference type="OrthoDB" id="2015940at2"/>
<dbReference type="NCBIfam" id="NF033445">
    <property type="entry name" value="BREX_PglZ_4"/>
    <property type="match status" value="1"/>
</dbReference>
<evidence type="ECO:0000313" key="2">
    <source>
        <dbReference type="Proteomes" id="UP000294813"/>
    </source>
</evidence>
<organism evidence="1 2">
    <name type="scientific">Heliophilum fasciatum</name>
    <dbReference type="NCBI Taxonomy" id="35700"/>
    <lineage>
        <taxon>Bacteria</taxon>
        <taxon>Bacillati</taxon>
        <taxon>Bacillota</taxon>
        <taxon>Clostridia</taxon>
        <taxon>Eubacteriales</taxon>
        <taxon>Heliobacteriaceae</taxon>
        <taxon>Heliophilum</taxon>
    </lineage>
</organism>
<keyword evidence="2" id="KW-1185">Reference proteome</keyword>
<name>A0A4V6NRI1_9FIRM</name>
<gene>
    <name evidence="1" type="ORF">EDD73_1561</name>
</gene>
<dbReference type="Proteomes" id="UP000294813">
    <property type="component" value="Unassembled WGS sequence"/>
</dbReference>
<evidence type="ECO:0000313" key="1">
    <source>
        <dbReference type="EMBL" id="TCP58666.1"/>
    </source>
</evidence>
<proteinExistence type="predicted"/>
<accession>A0A4V6NRI1</accession>
<dbReference type="AlphaFoldDB" id="A0A4V6NRI1"/>
<evidence type="ECO:0008006" key="3">
    <source>
        <dbReference type="Google" id="ProtNLM"/>
    </source>
</evidence>
<protein>
    <recommendedName>
        <fullName evidence="3">PglZ domain-containing protein</fullName>
    </recommendedName>
</protein>
<sequence>MAYSLNTYSQYRKSKDTRLEIYPNNDVAAELLCLHRRDGSLVLSVLECIPDSANLPMPNDVFAEIDKQVRASSNRMVVVGIDAYLSLLDEGNISAFITALFGRIDAQKLNAAFLICIDNWNSVKHRYSNPKYENSLQVVSLLGSTTYIQPPSVTIVPSKWYSDNDSVNGFHKLIESMGDFAPTGDFIVALEDFIARRAGLSKNVTQIVDVKTFAARYYGITDSLSERTIETIIVGAKGNGTPPVTFLAEQFDSSNTDLRMVLKRLNELPDDELWPAYVWWLSKTIATPTYLSKVLSADVTKQSLLRRYIVEDATQLITDVNARRFAEERAAAIREIGIETESLIIEFIRATNNYSNEDIAPWLNCGTTAECIEIIRRVAKSDLTIGVADGWKRLYPALVDYLSVDFDYGNMELNTYFNEYRKLKISDRVTEAFTRRALHSVVPSTVIARNAILQTFSADNDIALLVVDGMGAEYYPLILSMAKRRGMNVESCCVANANIPSSTEFNAISWDDSKRLSPLNGIDNIVHNGAVKHEKCTFEQNFVATLGVFTNIFNRIAEGLSKYSRVVLTSDHGSSRLAVLAHNAKLNKTLPWSGEVDDWRYAKEPANTTRPPEFEAVYNAERNVRYWVVRGYNRLPKSGPKLYELHGGATLEERLVPLIVFSKTKLVTESKQLGRKTTEQIVEKMDFDI</sequence>